<evidence type="ECO:0000256" key="4">
    <source>
        <dbReference type="ARBA" id="ARBA00034244"/>
    </source>
</evidence>
<dbReference type="InterPro" id="IPR056175">
    <property type="entry name" value="Acb1-like_C"/>
</dbReference>
<dbReference type="Pfam" id="PF23474">
    <property type="entry name" value="Acb1"/>
    <property type="match status" value="1"/>
</dbReference>
<evidence type="ECO:0000256" key="2">
    <source>
        <dbReference type="ARBA" id="ARBA00034233"/>
    </source>
</evidence>
<dbReference type="RefSeq" id="WP_349963341.1">
    <property type="nucleotide sequence ID" value="NZ_CP157965.1"/>
</dbReference>
<proteinExistence type="inferred from homology"/>
<dbReference type="EMBL" id="CP157965">
    <property type="protein sequence ID" value="XBT98070.1"/>
    <property type="molecule type" value="Genomic_DNA"/>
</dbReference>
<comment type="catalytic activity">
    <reaction evidence="5">
        <text>3',3'-cGAMP + H2O = G[3'-5']pAp[3'] + H(+)</text>
        <dbReference type="Rhea" id="RHEA:72831"/>
        <dbReference type="ChEBI" id="CHEBI:15377"/>
        <dbReference type="ChEBI" id="CHEBI:15378"/>
        <dbReference type="ChEBI" id="CHEBI:71501"/>
        <dbReference type="ChEBI" id="CHEBI:192497"/>
    </reaction>
    <physiologicalReaction direction="left-to-right" evidence="5">
        <dbReference type="Rhea" id="RHEA:72832"/>
    </physiologicalReaction>
</comment>
<comment type="catalytic activity">
    <reaction evidence="4">
        <text>3',3',3'-cAAG + H2O = A[3'-5']pG[3'-5']pAp[3'] + H(+)</text>
        <dbReference type="Rhea" id="RHEA:72867"/>
        <dbReference type="ChEBI" id="CHEBI:15377"/>
        <dbReference type="ChEBI" id="CHEBI:15378"/>
        <dbReference type="ChEBI" id="CHEBI:143810"/>
        <dbReference type="ChEBI" id="CHEBI:192533"/>
    </reaction>
    <physiologicalReaction direction="left-to-right" evidence="4">
        <dbReference type="Rhea" id="RHEA:72868"/>
    </physiologicalReaction>
</comment>
<sequence>MFVIRELLNRDDIIKWAVTEGFQEIVPATALHVTVGKFHDTKVWRPLVPAAEGLTIRASQRRILLNFGGVIVLAFGSGKLSRRHAEFRGAGMTWLYRDYTPHVSFALDSLDLRDIRPFDGRLRFGPEIFKPDPIYASLPAC</sequence>
<comment type="similarity">
    <text evidence="6">Belongs to the anti-CBASS protein Acb1 family.</text>
</comment>
<evidence type="ECO:0000256" key="6">
    <source>
        <dbReference type="ARBA" id="ARBA00034316"/>
    </source>
</evidence>
<comment type="catalytic activity">
    <reaction evidence="3">
        <text>3',3',3'-c-tri-AMP + H2O = A[3'-5']pA[3'-5']pAp[3'] + H(+)</text>
        <dbReference type="Rhea" id="RHEA:72859"/>
        <dbReference type="ChEBI" id="CHEBI:15377"/>
        <dbReference type="ChEBI" id="CHEBI:15378"/>
        <dbReference type="ChEBI" id="CHEBI:192523"/>
        <dbReference type="ChEBI" id="CHEBI:192530"/>
    </reaction>
    <physiologicalReaction direction="left-to-right" evidence="3">
        <dbReference type="Rhea" id="RHEA:72860"/>
    </physiologicalReaction>
</comment>
<dbReference type="GO" id="GO:0016787">
    <property type="term" value="F:hydrolase activity"/>
    <property type="evidence" value="ECO:0007669"/>
    <property type="project" value="UniProtKB-KW"/>
</dbReference>
<evidence type="ECO:0000259" key="9">
    <source>
        <dbReference type="Pfam" id="PF23474"/>
    </source>
</evidence>
<reference evidence="10" key="1">
    <citation type="submission" date="2024-06" db="EMBL/GenBank/DDBJ databases">
        <authorList>
            <person name="Li T."/>
            <person name="Gao R."/>
        </authorList>
    </citation>
    <scope>NUCLEOTIDE SEQUENCE</scope>
    <source>
        <strain evidence="10">ZPR3</strain>
        <plasmid evidence="10">unnamed5</plasmid>
    </source>
</reference>
<comment type="catalytic activity">
    <reaction evidence="2">
        <text>3',3',3'-cAAG + H2O = G[3'-5']pA[3'-5']pAp[3'] + H(+)</text>
        <dbReference type="Rhea" id="RHEA:72863"/>
        <dbReference type="ChEBI" id="CHEBI:15377"/>
        <dbReference type="ChEBI" id="CHEBI:15378"/>
        <dbReference type="ChEBI" id="CHEBI:143810"/>
        <dbReference type="ChEBI" id="CHEBI:192532"/>
    </reaction>
    <physiologicalReaction direction="left-to-right" evidence="2">
        <dbReference type="Rhea" id="RHEA:72864"/>
    </physiologicalReaction>
</comment>
<evidence type="ECO:0000256" key="7">
    <source>
        <dbReference type="ARBA" id="ARBA00034343"/>
    </source>
</evidence>
<name>A0AAU7S6F5_9HYPH</name>
<evidence type="ECO:0000256" key="8">
    <source>
        <dbReference type="ARBA" id="ARBA00048123"/>
    </source>
</evidence>
<evidence type="ECO:0000313" key="10">
    <source>
        <dbReference type="EMBL" id="XBT98070.1"/>
    </source>
</evidence>
<gene>
    <name evidence="10" type="ORF">ABM479_35770</name>
</gene>
<organism evidence="10">
    <name type="scientific">Rhizobium sp. ZPR3</name>
    <dbReference type="NCBI Taxonomy" id="3158967"/>
    <lineage>
        <taxon>Bacteria</taxon>
        <taxon>Pseudomonadati</taxon>
        <taxon>Pseudomonadota</taxon>
        <taxon>Alphaproteobacteria</taxon>
        <taxon>Hyphomicrobiales</taxon>
        <taxon>Rhizobiaceae</taxon>
        <taxon>Rhizobium/Agrobacterium group</taxon>
        <taxon>Rhizobium</taxon>
    </lineage>
</organism>
<protein>
    <recommendedName>
        <fullName evidence="7">Anti-CBASS protein Acb1</fullName>
    </recommendedName>
</protein>
<accession>A0AAU7S6F5</accession>
<evidence type="ECO:0000256" key="3">
    <source>
        <dbReference type="ARBA" id="ARBA00034240"/>
    </source>
</evidence>
<evidence type="ECO:0000256" key="5">
    <source>
        <dbReference type="ARBA" id="ARBA00034283"/>
    </source>
</evidence>
<evidence type="ECO:0000256" key="1">
    <source>
        <dbReference type="ARBA" id="ARBA00022801"/>
    </source>
</evidence>
<keyword evidence="1" id="KW-0378">Hydrolase</keyword>
<geneLocation type="plasmid" evidence="10">
    <name>unnamed5</name>
</geneLocation>
<keyword evidence="10" id="KW-0614">Plasmid</keyword>
<comment type="catalytic activity">
    <reaction evidence="8">
        <text>3',3'-cUAMP + H2O = U[3'-5']pAp[3'] + H(+)</text>
        <dbReference type="Rhea" id="RHEA:72835"/>
        <dbReference type="ChEBI" id="CHEBI:15377"/>
        <dbReference type="ChEBI" id="CHEBI:15378"/>
        <dbReference type="ChEBI" id="CHEBI:143809"/>
        <dbReference type="ChEBI" id="CHEBI:192498"/>
    </reaction>
    <physiologicalReaction direction="left-to-right" evidence="8">
        <dbReference type="Rhea" id="RHEA:72836"/>
    </physiologicalReaction>
</comment>
<dbReference type="AlphaFoldDB" id="A0AAU7S6F5"/>
<feature type="domain" description="Anti-CBASS protein Acb1-like C-terminal" evidence="9">
    <location>
        <begin position="3"/>
        <end position="131"/>
    </location>
</feature>